<evidence type="ECO:0000256" key="5">
    <source>
        <dbReference type="ARBA" id="ARBA00023163"/>
    </source>
</evidence>
<dbReference type="GO" id="GO:0005634">
    <property type="term" value="C:nucleus"/>
    <property type="evidence" value="ECO:0007669"/>
    <property type="project" value="UniProtKB-SubCell"/>
</dbReference>
<evidence type="ECO:0000256" key="3">
    <source>
        <dbReference type="ARBA" id="ARBA00022840"/>
    </source>
</evidence>
<feature type="domain" description="Chromo" evidence="8">
    <location>
        <begin position="225"/>
        <end position="315"/>
    </location>
</feature>
<accession>A0AAD9Q4M4</accession>
<evidence type="ECO:0000313" key="10">
    <source>
        <dbReference type="Proteomes" id="UP001249851"/>
    </source>
</evidence>
<dbReference type="AlphaFoldDB" id="A0AAD9Q4M4"/>
<dbReference type="EMBL" id="JARQWQ010000069">
    <property type="protein sequence ID" value="KAK2554563.1"/>
    <property type="molecule type" value="Genomic_DNA"/>
</dbReference>
<reference evidence="9" key="1">
    <citation type="journal article" date="2023" name="G3 (Bethesda)">
        <title>Whole genome assembly and annotation of the endangered Caribbean coral Acropora cervicornis.</title>
        <authorList>
            <person name="Selwyn J.D."/>
            <person name="Vollmer S.V."/>
        </authorList>
    </citation>
    <scope>NUCLEOTIDE SEQUENCE</scope>
    <source>
        <strain evidence="9">K2</strain>
    </source>
</reference>
<gene>
    <name evidence="9" type="ORF">P5673_024023</name>
</gene>
<dbReference type="GO" id="GO:0140658">
    <property type="term" value="F:ATP-dependent chromatin remodeler activity"/>
    <property type="evidence" value="ECO:0007669"/>
    <property type="project" value="TreeGrafter"/>
</dbReference>
<evidence type="ECO:0000313" key="9">
    <source>
        <dbReference type="EMBL" id="KAK2554563.1"/>
    </source>
</evidence>
<keyword evidence="2" id="KW-0547">Nucleotide-binding</keyword>
<dbReference type="Gene3D" id="2.40.50.40">
    <property type="match status" value="1"/>
</dbReference>
<dbReference type="GO" id="GO:0003682">
    <property type="term" value="F:chromatin binding"/>
    <property type="evidence" value="ECO:0007669"/>
    <property type="project" value="TreeGrafter"/>
</dbReference>
<keyword evidence="3" id="KW-0067">ATP-binding</keyword>
<dbReference type="CDD" id="cd18666">
    <property type="entry name" value="CD1_tandem_CHD1-2_like"/>
    <property type="match status" value="1"/>
</dbReference>
<evidence type="ECO:0000259" key="8">
    <source>
        <dbReference type="PROSITE" id="PS50013"/>
    </source>
</evidence>
<dbReference type="PROSITE" id="PS00598">
    <property type="entry name" value="CHROMO_1"/>
    <property type="match status" value="1"/>
</dbReference>
<evidence type="ECO:0000256" key="2">
    <source>
        <dbReference type="ARBA" id="ARBA00022741"/>
    </source>
</evidence>
<dbReference type="InterPro" id="IPR023779">
    <property type="entry name" value="Chromodomain_CS"/>
</dbReference>
<feature type="region of interest" description="Disordered" evidence="7">
    <location>
        <begin position="49"/>
        <end position="221"/>
    </location>
</feature>
<evidence type="ECO:0000256" key="1">
    <source>
        <dbReference type="ARBA" id="ARBA00004123"/>
    </source>
</evidence>
<feature type="compositionally biased region" description="Low complexity" evidence="7">
    <location>
        <begin position="68"/>
        <end position="81"/>
    </location>
</feature>
<keyword evidence="4" id="KW-0805">Transcription regulation</keyword>
<dbReference type="GO" id="GO:0000785">
    <property type="term" value="C:chromatin"/>
    <property type="evidence" value="ECO:0007669"/>
    <property type="project" value="TreeGrafter"/>
</dbReference>
<organism evidence="9 10">
    <name type="scientific">Acropora cervicornis</name>
    <name type="common">Staghorn coral</name>
    <dbReference type="NCBI Taxonomy" id="6130"/>
    <lineage>
        <taxon>Eukaryota</taxon>
        <taxon>Metazoa</taxon>
        <taxon>Cnidaria</taxon>
        <taxon>Anthozoa</taxon>
        <taxon>Hexacorallia</taxon>
        <taxon>Scleractinia</taxon>
        <taxon>Astrocoeniina</taxon>
        <taxon>Acroporidae</taxon>
        <taxon>Acropora</taxon>
    </lineage>
</organism>
<dbReference type="PANTHER" id="PTHR45623">
    <property type="entry name" value="CHROMODOMAIN-HELICASE-DNA-BINDING PROTEIN 3-RELATED-RELATED"/>
    <property type="match status" value="1"/>
</dbReference>
<reference evidence="9" key="2">
    <citation type="journal article" date="2023" name="Science">
        <title>Genomic signatures of disease resistance in endangered staghorn corals.</title>
        <authorList>
            <person name="Vollmer S.V."/>
            <person name="Selwyn J.D."/>
            <person name="Despard B.A."/>
            <person name="Roesel C.L."/>
        </authorList>
    </citation>
    <scope>NUCLEOTIDE SEQUENCE</scope>
    <source>
        <strain evidence="9">K2</strain>
    </source>
</reference>
<name>A0AAD9Q4M4_ACRCE</name>
<dbReference type="GO" id="GO:0005524">
    <property type="term" value="F:ATP binding"/>
    <property type="evidence" value="ECO:0007669"/>
    <property type="project" value="UniProtKB-KW"/>
</dbReference>
<dbReference type="PROSITE" id="PS50013">
    <property type="entry name" value="CHROMO_2"/>
    <property type="match status" value="1"/>
</dbReference>
<dbReference type="Proteomes" id="UP001249851">
    <property type="component" value="Unassembled WGS sequence"/>
</dbReference>
<sequence length="315" mass="35817">MANNASDSDEDVDILSGIDEGRGSVMFGEHLTHHFQPSSISLGHIGSLHGSTGISFPKQQNLTRQESESGSEGSSSSQSESDSNDDGASQPQVQQRQPLQPPPPQSHFRYPAMSSPPRHLNAVNNNPTTPTKKKFEDRFWEDDPEAYGVRRSSRSRKEPERFNTRDGSGSEDGEKHTQMQTKKKWRQGRRISSSYKEESEDGTDSDEIIEQDQDANEEYVEDDRECIERVLYSRIGRPGETGAITTVYAPDYEELRNRLDPLPGEPQEVQYLIKWKGWSHLHNTWETEKSLIEQNVKGIKKLSNLMKREQDIANW</sequence>
<dbReference type="SMART" id="SM00298">
    <property type="entry name" value="CHROMO"/>
    <property type="match status" value="1"/>
</dbReference>
<evidence type="ECO:0000256" key="7">
    <source>
        <dbReference type="SAM" id="MobiDB-lite"/>
    </source>
</evidence>
<evidence type="ECO:0000256" key="4">
    <source>
        <dbReference type="ARBA" id="ARBA00023015"/>
    </source>
</evidence>
<dbReference type="InterPro" id="IPR000953">
    <property type="entry name" value="Chromo/chromo_shadow_dom"/>
</dbReference>
<evidence type="ECO:0000256" key="6">
    <source>
        <dbReference type="ARBA" id="ARBA00023242"/>
    </source>
</evidence>
<dbReference type="InterPro" id="IPR023780">
    <property type="entry name" value="Chromo_domain"/>
</dbReference>
<dbReference type="GO" id="GO:0034728">
    <property type="term" value="P:nucleosome organization"/>
    <property type="evidence" value="ECO:0007669"/>
    <property type="project" value="TreeGrafter"/>
</dbReference>
<feature type="compositionally biased region" description="Basic and acidic residues" evidence="7">
    <location>
        <begin position="155"/>
        <end position="164"/>
    </location>
</feature>
<protein>
    <submittedName>
        <fullName evidence="9">Chromodomain-helicase-DNA-binding protein 1</fullName>
    </submittedName>
</protein>
<feature type="compositionally biased region" description="Polar residues" evidence="7">
    <location>
        <begin position="49"/>
        <end position="64"/>
    </location>
</feature>
<dbReference type="GO" id="GO:0042393">
    <property type="term" value="F:histone binding"/>
    <property type="evidence" value="ECO:0007669"/>
    <property type="project" value="TreeGrafter"/>
</dbReference>
<dbReference type="GO" id="GO:0003677">
    <property type="term" value="F:DNA binding"/>
    <property type="evidence" value="ECO:0007669"/>
    <property type="project" value="TreeGrafter"/>
</dbReference>
<comment type="caution">
    <text evidence="9">The sequence shown here is derived from an EMBL/GenBank/DDBJ whole genome shotgun (WGS) entry which is preliminary data.</text>
</comment>
<keyword evidence="10" id="KW-1185">Reference proteome</keyword>
<comment type="subcellular location">
    <subcellularLocation>
        <location evidence="1">Nucleus</location>
    </subcellularLocation>
</comment>
<dbReference type="PANTHER" id="PTHR45623:SF14">
    <property type="entry name" value="CHROMODOMAIN-HELICASE-DNA-BINDING PROTEIN 1"/>
    <property type="match status" value="1"/>
</dbReference>
<keyword evidence="6" id="KW-0539">Nucleus</keyword>
<dbReference type="InterPro" id="IPR016197">
    <property type="entry name" value="Chromo-like_dom_sf"/>
</dbReference>
<dbReference type="SUPFAM" id="SSF54160">
    <property type="entry name" value="Chromo domain-like"/>
    <property type="match status" value="1"/>
</dbReference>
<dbReference type="Pfam" id="PF00385">
    <property type="entry name" value="Chromo"/>
    <property type="match status" value="1"/>
</dbReference>
<keyword evidence="5" id="KW-0804">Transcription</keyword>
<proteinExistence type="predicted"/>
<feature type="compositionally biased region" description="Acidic residues" evidence="7">
    <location>
        <begin position="198"/>
        <end position="221"/>
    </location>
</feature>
<dbReference type="GO" id="GO:0016887">
    <property type="term" value="F:ATP hydrolysis activity"/>
    <property type="evidence" value="ECO:0007669"/>
    <property type="project" value="TreeGrafter"/>
</dbReference>